<dbReference type="InterPro" id="IPR038717">
    <property type="entry name" value="Tc1-like_DDE_dom"/>
</dbReference>
<accession>A0A9P5MYJ4</accession>
<dbReference type="EMBL" id="WHVB01000006">
    <property type="protein sequence ID" value="KAF8481941.1"/>
    <property type="molecule type" value="Genomic_DNA"/>
</dbReference>
<feature type="domain" description="Tc1-like transposase DDE" evidence="1">
    <location>
        <begin position="3"/>
        <end position="65"/>
    </location>
</feature>
<dbReference type="GO" id="GO:0003676">
    <property type="term" value="F:nucleic acid binding"/>
    <property type="evidence" value="ECO:0007669"/>
    <property type="project" value="InterPro"/>
</dbReference>
<dbReference type="PANTHER" id="PTHR46564:SF1">
    <property type="entry name" value="TRANSPOSASE"/>
    <property type="match status" value="1"/>
</dbReference>
<dbReference type="PANTHER" id="PTHR46564">
    <property type="entry name" value="TRANSPOSASE"/>
    <property type="match status" value="1"/>
</dbReference>
<protein>
    <recommendedName>
        <fullName evidence="1">Tc1-like transposase DDE domain-containing protein</fullName>
    </recommendedName>
</protein>
<keyword evidence="3" id="KW-1185">Reference proteome</keyword>
<dbReference type="Pfam" id="PF13358">
    <property type="entry name" value="DDE_3"/>
    <property type="match status" value="1"/>
</dbReference>
<feature type="non-terminal residue" evidence="2">
    <location>
        <position position="1"/>
    </location>
</feature>
<organism evidence="2 3">
    <name type="scientific">Russula ochroleuca</name>
    <dbReference type="NCBI Taxonomy" id="152965"/>
    <lineage>
        <taxon>Eukaryota</taxon>
        <taxon>Fungi</taxon>
        <taxon>Dikarya</taxon>
        <taxon>Basidiomycota</taxon>
        <taxon>Agaricomycotina</taxon>
        <taxon>Agaricomycetes</taxon>
        <taxon>Russulales</taxon>
        <taxon>Russulaceae</taxon>
        <taxon>Russula</taxon>
    </lineage>
</organism>
<reference evidence="2" key="2">
    <citation type="journal article" date="2020" name="Nat. Commun.">
        <title>Large-scale genome sequencing of mycorrhizal fungi provides insights into the early evolution of symbiotic traits.</title>
        <authorList>
            <person name="Miyauchi S."/>
            <person name="Kiss E."/>
            <person name="Kuo A."/>
            <person name="Drula E."/>
            <person name="Kohler A."/>
            <person name="Sanchez-Garcia M."/>
            <person name="Morin E."/>
            <person name="Andreopoulos B."/>
            <person name="Barry K.W."/>
            <person name="Bonito G."/>
            <person name="Buee M."/>
            <person name="Carver A."/>
            <person name="Chen C."/>
            <person name="Cichocki N."/>
            <person name="Clum A."/>
            <person name="Culley D."/>
            <person name="Crous P.W."/>
            <person name="Fauchery L."/>
            <person name="Girlanda M."/>
            <person name="Hayes R.D."/>
            <person name="Keri Z."/>
            <person name="LaButti K."/>
            <person name="Lipzen A."/>
            <person name="Lombard V."/>
            <person name="Magnuson J."/>
            <person name="Maillard F."/>
            <person name="Murat C."/>
            <person name="Nolan M."/>
            <person name="Ohm R.A."/>
            <person name="Pangilinan J."/>
            <person name="Pereira M.F."/>
            <person name="Perotto S."/>
            <person name="Peter M."/>
            <person name="Pfister S."/>
            <person name="Riley R."/>
            <person name="Sitrit Y."/>
            <person name="Stielow J.B."/>
            <person name="Szollosi G."/>
            <person name="Zifcakova L."/>
            <person name="Stursova M."/>
            <person name="Spatafora J.W."/>
            <person name="Tedersoo L."/>
            <person name="Vaario L.M."/>
            <person name="Yamada A."/>
            <person name="Yan M."/>
            <person name="Wang P."/>
            <person name="Xu J."/>
            <person name="Bruns T."/>
            <person name="Baldrian P."/>
            <person name="Vilgalys R."/>
            <person name="Dunand C."/>
            <person name="Henrissat B."/>
            <person name="Grigoriev I.V."/>
            <person name="Hibbett D."/>
            <person name="Nagy L.G."/>
            <person name="Martin F.M."/>
        </authorList>
    </citation>
    <scope>NUCLEOTIDE SEQUENCE</scope>
    <source>
        <strain evidence="2">Prilba</strain>
    </source>
</reference>
<evidence type="ECO:0000259" key="1">
    <source>
        <dbReference type="Pfam" id="PF13358"/>
    </source>
</evidence>
<evidence type="ECO:0000313" key="2">
    <source>
        <dbReference type="EMBL" id="KAF8481941.1"/>
    </source>
</evidence>
<name>A0A9P5MYJ4_9AGAM</name>
<feature type="non-terminal residue" evidence="2">
    <location>
        <position position="65"/>
    </location>
</feature>
<dbReference type="InterPro" id="IPR036397">
    <property type="entry name" value="RNaseH_sf"/>
</dbReference>
<dbReference type="Gene3D" id="3.30.420.10">
    <property type="entry name" value="Ribonuclease H-like superfamily/Ribonuclease H"/>
    <property type="match status" value="1"/>
</dbReference>
<comment type="caution">
    <text evidence="2">The sequence shown here is derived from an EMBL/GenBank/DDBJ whole genome shotgun (WGS) entry which is preliminary data.</text>
</comment>
<evidence type="ECO:0000313" key="3">
    <source>
        <dbReference type="Proteomes" id="UP000759537"/>
    </source>
</evidence>
<dbReference type="OrthoDB" id="2142724at2759"/>
<gene>
    <name evidence="2" type="ORF">DFH94DRAFT_600994</name>
</gene>
<sequence>VLPAMSLDGIIHLDVFENAITSDNFRSFVQGLLTHMNKWPLPNSVLVIDDTSIHKAARIQELVEE</sequence>
<dbReference type="AlphaFoldDB" id="A0A9P5MYJ4"/>
<dbReference type="Proteomes" id="UP000759537">
    <property type="component" value="Unassembled WGS sequence"/>
</dbReference>
<proteinExistence type="predicted"/>
<reference evidence="2" key="1">
    <citation type="submission" date="2019-10" db="EMBL/GenBank/DDBJ databases">
        <authorList>
            <consortium name="DOE Joint Genome Institute"/>
            <person name="Kuo A."/>
            <person name="Miyauchi S."/>
            <person name="Kiss E."/>
            <person name="Drula E."/>
            <person name="Kohler A."/>
            <person name="Sanchez-Garcia M."/>
            <person name="Andreopoulos B."/>
            <person name="Barry K.W."/>
            <person name="Bonito G."/>
            <person name="Buee M."/>
            <person name="Carver A."/>
            <person name="Chen C."/>
            <person name="Cichocki N."/>
            <person name="Clum A."/>
            <person name="Culley D."/>
            <person name="Crous P.W."/>
            <person name="Fauchery L."/>
            <person name="Girlanda M."/>
            <person name="Hayes R."/>
            <person name="Keri Z."/>
            <person name="LaButti K."/>
            <person name="Lipzen A."/>
            <person name="Lombard V."/>
            <person name="Magnuson J."/>
            <person name="Maillard F."/>
            <person name="Morin E."/>
            <person name="Murat C."/>
            <person name="Nolan M."/>
            <person name="Ohm R."/>
            <person name="Pangilinan J."/>
            <person name="Pereira M."/>
            <person name="Perotto S."/>
            <person name="Peter M."/>
            <person name="Riley R."/>
            <person name="Sitrit Y."/>
            <person name="Stielow B."/>
            <person name="Szollosi G."/>
            <person name="Zifcakova L."/>
            <person name="Stursova M."/>
            <person name="Spatafora J.W."/>
            <person name="Tedersoo L."/>
            <person name="Vaario L.-M."/>
            <person name="Yamada A."/>
            <person name="Yan M."/>
            <person name="Wang P."/>
            <person name="Xu J."/>
            <person name="Bruns T."/>
            <person name="Baldrian P."/>
            <person name="Vilgalys R."/>
            <person name="Henrissat B."/>
            <person name="Grigoriev I.V."/>
            <person name="Hibbett D."/>
            <person name="Nagy L.G."/>
            <person name="Martin F.M."/>
        </authorList>
    </citation>
    <scope>NUCLEOTIDE SEQUENCE</scope>
    <source>
        <strain evidence="2">Prilba</strain>
    </source>
</reference>